<reference evidence="3" key="1">
    <citation type="journal article" date="2019" name="Int. J. Syst. Evol. Microbiol.">
        <title>The Global Catalogue of Microorganisms (GCM) 10K type strain sequencing project: providing services to taxonomists for standard genome sequencing and annotation.</title>
        <authorList>
            <consortium name="The Broad Institute Genomics Platform"/>
            <consortium name="The Broad Institute Genome Sequencing Center for Infectious Disease"/>
            <person name="Wu L."/>
            <person name="Ma J."/>
        </authorList>
    </citation>
    <scope>NUCLEOTIDE SEQUENCE [LARGE SCALE GENOMIC DNA]</scope>
    <source>
        <strain evidence="3">CGMCC 1.19062</strain>
    </source>
</reference>
<organism evidence="2 3">
    <name type="scientific">Lacibacterium aquatile</name>
    <dbReference type="NCBI Taxonomy" id="1168082"/>
    <lineage>
        <taxon>Bacteria</taxon>
        <taxon>Pseudomonadati</taxon>
        <taxon>Pseudomonadota</taxon>
        <taxon>Alphaproteobacteria</taxon>
        <taxon>Rhodospirillales</taxon>
        <taxon>Rhodospirillaceae</taxon>
    </lineage>
</organism>
<protein>
    <submittedName>
        <fullName evidence="2">Uncharacterized protein</fullName>
    </submittedName>
</protein>
<evidence type="ECO:0000256" key="1">
    <source>
        <dbReference type="SAM" id="Phobius"/>
    </source>
</evidence>
<keyword evidence="1" id="KW-0812">Transmembrane</keyword>
<name>A0ABW5DRX7_9PROT</name>
<dbReference type="RefSeq" id="WP_379876210.1">
    <property type="nucleotide sequence ID" value="NZ_JBHUIP010000009.1"/>
</dbReference>
<comment type="caution">
    <text evidence="2">The sequence shown here is derived from an EMBL/GenBank/DDBJ whole genome shotgun (WGS) entry which is preliminary data.</text>
</comment>
<feature type="transmembrane region" description="Helical" evidence="1">
    <location>
        <begin position="114"/>
        <end position="139"/>
    </location>
</feature>
<evidence type="ECO:0000313" key="2">
    <source>
        <dbReference type="EMBL" id="MFD2263231.1"/>
    </source>
</evidence>
<feature type="transmembrane region" description="Helical" evidence="1">
    <location>
        <begin position="6"/>
        <end position="27"/>
    </location>
</feature>
<sequence length="170" mass="18744">MGNIPLYQLIVLASAALSIVVAISDFSDRPARRRRGIPAGILFLPAVFLAVFAVVSEVAGWALLVWRLADFSWEPLSTETVLAWVDFYPREIFPNDWSWAGQLATQLAASDACVFFTVILPFSALVPMVAYMVVVGLIANLAREEGPRRLLVSDSPALVRVRTSNRLRRG</sequence>
<keyword evidence="1" id="KW-0472">Membrane</keyword>
<accession>A0ABW5DRX7</accession>
<feature type="transmembrane region" description="Helical" evidence="1">
    <location>
        <begin position="39"/>
        <end position="66"/>
    </location>
</feature>
<gene>
    <name evidence="2" type="ORF">ACFSM5_10060</name>
</gene>
<dbReference type="EMBL" id="JBHUIP010000009">
    <property type="protein sequence ID" value="MFD2263231.1"/>
    <property type="molecule type" value="Genomic_DNA"/>
</dbReference>
<evidence type="ECO:0000313" key="3">
    <source>
        <dbReference type="Proteomes" id="UP001597295"/>
    </source>
</evidence>
<keyword evidence="3" id="KW-1185">Reference proteome</keyword>
<dbReference type="Proteomes" id="UP001597295">
    <property type="component" value="Unassembled WGS sequence"/>
</dbReference>
<proteinExistence type="predicted"/>
<keyword evidence="1" id="KW-1133">Transmembrane helix</keyword>